<dbReference type="SUPFAM" id="SSF49464">
    <property type="entry name" value="Carboxypeptidase regulatory domain-like"/>
    <property type="match status" value="1"/>
</dbReference>
<dbReference type="InterPro" id="IPR018905">
    <property type="entry name" value="A-galactase_NEW3"/>
</dbReference>
<evidence type="ECO:0000259" key="1">
    <source>
        <dbReference type="Pfam" id="PF10633"/>
    </source>
</evidence>
<dbReference type="HOGENOM" id="CLU_312544_0_0_4"/>
<feature type="domain" description="Alpha-galactosidase NEW3" evidence="1">
    <location>
        <begin position="22"/>
        <end position="84"/>
    </location>
</feature>
<proteinExistence type="predicted"/>
<name>Q5P4S6_AROAE</name>
<evidence type="ECO:0000313" key="3">
    <source>
        <dbReference type="Proteomes" id="UP000006552"/>
    </source>
</evidence>
<dbReference type="Gene3D" id="2.60.40.1120">
    <property type="entry name" value="Carboxypeptidase-like, regulatory domain"/>
    <property type="match status" value="1"/>
</dbReference>
<gene>
    <name evidence="2" type="ORF">ebA2779</name>
</gene>
<dbReference type="Pfam" id="PF10633">
    <property type="entry name" value="NPCBM_assoc"/>
    <property type="match status" value="1"/>
</dbReference>
<dbReference type="STRING" id="76114.ebA2779"/>
<dbReference type="eggNOG" id="COG4932">
    <property type="taxonomic scope" value="Bacteria"/>
</dbReference>
<dbReference type="KEGG" id="eba:ebA2779"/>
<accession>Q5P4S6</accession>
<keyword evidence="3" id="KW-1185">Reference proteome</keyword>
<dbReference type="EMBL" id="CR555306">
    <property type="protein sequence ID" value="CAI07686.1"/>
    <property type="molecule type" value="Genomic_DNA"/>
</dbReference>
<sequence length="892" mass="96907">MQAVDHELASVEPRHVVTLAFSVGNDSERAQELEPRLQLPPGWRAVTPDLPFTLAPGETTVRFVSFVVPDGAPAADHAVRYLVRNRLQPELFAEHTVSIRVKAMRCLEVAPLDLADAVISGQPYRAVFVVRNAGNAAVTVDFRARSSLGHPVAPAEGRLELAPRESRELALDVRTEALPRLGFDQISLNVGDGTELSAQASRAVKLLPVGGGGESLYRTIAGQARLIYLAQDRDGEIKTGWQTELSGAGAIDEAGERHVAFLLRGPDARHAATFGRWDEYRFEYTSKGLAVGVGDLAYGLSPLTEYGRYGRGVQASYTSGAWDFGLYEMGDRFTDTGNRQLGARASRALSASSRLGLNYLAKSGERTANIYSLQAIEQRAGLSAEAELAASEGDDAGNAFRTYVYGATGDLRYSGTALYAEPGFAGYYRDQAFVSASGDYSLAQGWGMRATAFWQRTNLDRVVSRPALEESRLALGVALPDALGINLSADLFLRRKRDLRPNRDVDLVHPGFRVNGSYSRGHWGLAASGEFGATEDRVRDRRYATSLGLLSMYWRPSERQSYSLYLIRDDNTYSTIRQAVGSTAGVSAGVQLWQRARLNLNVQRSVAENANRFVTLGFEQTLRGGQIVSLFVRSTSGKFSRQTDAELSLTLPFGIPVARRPDLAPLRGRLLDAETGAGLAGVTLSLDGAIVMTDADGFFRYDAAKIGRRFLTLAGTGAAGKVPLRPLPLETEIRADGDNYVELRFVQPGMMKGRVQRYESAAEMPSQAYRDNGDDALTGGVGVAGALVTLTSGELKYRRLTDADGRFRIDGLPPGRWLVSVDERTLPPGGRYQAEQLQFVQDVRSGAETLVDFKLRPKTRRLKMLPLSSHAVPPTSTAATGIGVNRAAAERT</sequence>
<dbReference type="Proteomes" id="UP000006552">
    <property type="component" value="Chromosome"/>
</dbReference>
<dbReference type="InterPro" id="IPR008969">
    <property type="entry name" value="CarboxyPept-like_regulatory"/>
</dbReference>
<dbReference type="AlphaFoldDB" id="Q5P4S6"/>
<reference evidence="2 3" key="1">
    <citation type="journal article" date="2005" name="Arch. Microbiol.">
        <title>The genome sequence of an anaerobic aromatic-degrading denitrifying bacterium, strain EbN1.</title>
        <authorList>
            <person name="Rabus R."/>
            <person name="Kube M."/>
            <person name="Heider J."/>
            <person name="Beck A."/>
            <person name="Heitmann K."/>
            <person name="Widdel F."/>
            <person name="Reinhardt R."/>
        </authorList>
    </citation>
    <scope>NUCLEOTIDE SEQUENCE [LARGE SCALE GENOMIC DNA]</scope>
    <source>
        <strain evidence="2 3">EbN1</strain>
    </source>
</reference>
<organism evidence="2 3">
    <name type="scientific">Aromatoleum aromaticum (strain DSM 19018 / LMG 30748 / EbN1)</name>
    <name type="common">Azoarcus sp. (strain EbN1)</name>
    <dbReference type="NCBI Taxonomy" id="76114"/>
    <lineage>
        <taxon>Bacteria</taxon>
        <taxon>Pseudomonadati</taxon>
        <taxon>Pseudomonadota</taxon>
        <taxon>Betaproteobacteria</taxon>
        <taxon>Rhodocyclales</taxon>
        <taxon>Rhodocyclaceae</taxon>
        <taxon>Aromatoleum</taxon>
    </lineage>
</organism>
<evidence type="ECO:0000313" key="2">
    <source>
        <dbReference type="EMBL" id="CAI07686.1"/>
    </source>
</evidence>
<protein>
    <recommendedName>
        <fullName evidence="1">Alpha-galactosidase NEW3 domain-containing protein</fullName>
    </recommendedName>
</protein>
<dbReference type="eggNOG" id="COG1470">
    <property type="taxonomic scope" value="Bacteria"/>
</dbReference>